<feature type="binding site" evidence="18">
    <location>
        <position position="63"/>
    </location>
    <ligand>
        <name>Mg(2+)</name>
        <dbReference type="ChEBI" id="CHEBI:18420"/>
    </ligand>
</feature>
<feature type="binding site" evidence="17">
    <location>
        <begin position="40"/>
        <end position="43"/>
    </location>
    <ligand>
        <name>8-oxo-dGTP</name>
        <dbReference type="ChEBI" id="CHEBI:77896"/>
    </ligand>
</feature>
<reference evidence="20 21" key="1">
    <citation type="submission" date="2023-10" db="EMBL/GenBank/DDBJ databases">
        <title>Description of Microbulbifer bruguierae sp. nov., isolated from the sediments of mangrove plant Bruguiera sexangula and comparative genomic analyses of the genus Microbulbifer.</title>
        <authorList>
            <person name="Long M."/>
        </authorList>
    </citation>
    <scope>NUCLEOTIDE SEQUENCE [LARGE SCALE GENOMIC DNA]</scope>
    <source>
        <strain evidence="20 21">SPO729</strain>
    </source>
</reference>
<evidence type="ECO:0000256" key="1">
    <source>
        <dbReference type="ARBA" id="ARBA00001946"/>
    </source>
</evidence>
<dbReference type="Pfam" id="PF14815">
    <property type="entry name" value="NUDIX_4"/>
    <property type="match status" value="1"/>
</dbReference>
<evidence type="ECO:0000256" key="14">
    <source>
        <dbReference type="ARBA" id="ARBA00041592"/>
    </source>
</evidence>
<comment type="catalytic activity">
    <reaction evidence="10">
        <text>8-oxo-dGTP + H2O = 8-oxo-dGMP + diphosphate + H(+)</text>
        <dbReference type="Rhea" id="RHEA:31575"/>
        <dbReference type="ChEBI" id="CHEBI:15377"/>
        <dbReference type="ChEBI" id="CHEBI:15378"/>
        <dbReference type="ChEBI" id="CHEBI:33019"/>
        <dbReference type="ChEBI" id="CHEBI:63224"/>
        <dbReference type="ChEBI" id="CHEBI:77896"/>
        <dbReference type="EC" id="3.6.1.55"/>
    </reaction>
</comment>
<dbReference type="KEGG" id="mpaf:R5R33_04670"/>
<evidence type="ECO:0000256" key="5">
    <source>
        <dbReference type="ARBA" id="ARBA00022723"/>
    </source>
</evidence>
<dbReference type="GO" id="GO:0006281">
    <property type="term" value="P:DNA repair"/>
    <property type="evidence" value="ECO:0007669"/>
    <property type="project" value="UniProtKB-KW"/>
</dbReference>
<dbReference type="PRINTS" id="PR00502">
    <property type="entry name" value="NUDIXFAMILY"/>
</dbReference>
<dbReference type="GO" id="GO:0035539">
    <property type="term" value="F:8-oxo-7,8-dihydrodeoxyguanosine triphosphate pyrophosphatase activity"/>
    <property type="evidence" value="ECO:0007669"/>
    <property type="project" value="UniProtKB-EC"/>
</dbReference>
<evidence type="ECO:0000256" key="12">
    <source>
        <dbReference type="ARBA" id="ARBA00038905"/>
    </source>
</evidence>
<dbReference type="PROSITE" id="PS51462">
    <property type="entry name" value="NUDIX"/>
    <property type="match status" value="1"/>
</dbReference>
<keyword evidence="7" id="KW-0378">Hydrolase</keyword>
<dbReference type="PANTHER" id="PTHR47707">
    <property type="entry name" value="8-OXO-DGTP DIPHOSPHATASE"/>
    <property type="match status" value="1"/>
</dbReference>
<dbReference type="CDD" id="cd03425">
    <property type="entry name" value="NUDIX_MutT_NudA_like"/>
    <property type="match status" value="1"/>
</dbReference>
<evidence type="ECO:0000256" key="2">
    <source>
        <dbReference type="ARBA" id="ARBA00005582"/>
    </source>
</evidence>
<keyword evidence="9" id="KW-0234">DNA repair</keyword>
<evidence type="ECO:0000256" key="11">
    <source>
        <dbReference type="ARBA" id="ARBA00036904"/>
    </source>
</evidence>
<dbReference type="GO" id="GO:0044715">
    <property type="term" value="F:8-oxo-dGDP phosphatase activity"/>
    <property type="evidence" value="ECO:0007669"/>
    <property type="project" value="TreeGrafter"/>
</dbReference>
<feature type="domain" description="Nudix hydrolase" evidence="19">
    <location>
        <begin position="9"/>
        <end position="134"/>
    </location>
</feature>
<protein>
    <recommendedName>
        <fullName evidence="13">8-oxo-dGTP diphosphatase</fullName>
        <ecNumber evidence="12">3.6.1.55</ecNumber>
    </recommendedName>
    <alternativeName>
        <fullName evidence="16">7,8-dihydro-8-oxoguanine-triphosphatase</fullName>
    </alternativeName>
    <alternativeName>
        <fullName evidence="15">Mutator protein MutT</fullName>
    </alternativeName>
    <alternativeName>
        <fullName evidence="14">dGTP pyrophosphohydrolase</fullName>
    </alternativeName>
</protein>
<dbReference type="InterPro" id="IPR020476">
    <property type="entry name" value="Nudix_hydrolase"/>
</dbReference>
<evidence type="ECO:0000256" key="8">
    <source>
        <dbReference type="ARBA" id="ARBA00022842"/>
    </source>
</evidence>
<feature type="binding site" evidence="17">
    <location>
        <position position="29"/>
    </location>
    <ligand>
        <name>8-oxo-dGTP</name>
        <dbReference type="ChEBI" id="CHEBI:77896"/>
    </ligand>
</feature>
<dbReference type="AlphaFoldDB" id="A0AAU0N0A8"/>
<evidence type="ECO:0000256" key="7">
    <source>
        <dbReference type="ARBA" id="ARBA00022801"/>
    </source>
</evidence>
<dbReference type="EC" id="3.6.1.55" evidence="12"/>
<dbReference type="GO" id="GO:0008413">
    <property type="term" value="F:8-oxo-7,8-dihydroguanosine triphosphate pyrophosphatase activity"/>
    <property type="evidence" value="ECO:0007669"/>
    <property type="project" value="InterPro"/>
</dbReference>
<dbReference type="NCBIfam" id="TIGR00586">
    <property type="entry name" value="mutt"/>
    <property type="match status" value="1"/>
</dbReference>
<keyword evidence="5 18" id="KW-0479">Metal-binding</keyword>
<organism evidence="20 21">
    <name type="scientific">Microbulbifer pacificus</name>
    <dbReference type="NCBI Taxonomy" id="407164"/>
    <lineage>
        <taxon>Bacteria</taxon>
        <taxon>Pseudomonadati</taxon>
        <taxon>Pseudomonadota</taxon>
        <taxon>Gammaproteobacteria</taxon>
        <taxon>Cellvibrionales</taxon>
        <taxon>Microbulbiferaceae</taxon>
        <taxon>Microbulbifer</taxon>
    </lineage>
</organism>
<dbReference type="EMBL" id="CP137555">
    <property type="protein sequence ID" value="WOX06429.1"/>
    <property type="molecule type" value="Genomic_DNA"/>
</dbReference>
<comment type="catalytic activity">
    <reaction evidence="11">
        <text>8-oxo-GTP + H2O = 8-oxo-GMP + diphosphate + H(+)</text>
        <dbReference type="Rhea" id="RHEA:67616"/>
        <dbReference type="ChEBI" id="CHEBI:15377"/>
        <dbReference type="ChEBI" id="CHEBI:15378"/>
        <dbReference type="ChEBI" id="CHEBI:33019"/>
        <dbReference type="ChEBI" id="CHEBI:143553"/>
        <dbReference type="ChEBI" id="CHEBI:145694"/>
    </reaction>
</comment>
<dbReference type="InterPro" id="IPR020084">
    <property type="entry name" value="NUDIX_hydrolase_CS"/>
</dbReference>
<dbReference type="GO" id="GO:0006260">
    <property type="term" value="P:DNA replication"/>
    <property type="evidence" value="ECO:0007669"/>
    <property type="project" value="UniProtKB-KW"/>
</dbReference>
<evidence type="ECO:0000259" key="19">
    <source>
        <dbReference type="PROSITE" id="PS51462"/>
    </source>
</evidence>
<evidence type="ECO:0000313" key="21">
    <source>
        <dbReference type="Proteomes" id="UP001302477"/>
    </source>
</evidence>
<name>A0AAU0N0A8_9GAMM</name>
<dbReference type="FunFam" id="3.90.79.10:FF:000014">
    <property type="entry name" value="8-oxo-dGTP diphosphatase MutT"/>
    <property type="match status" value="1"/>
</dbReference>
<comment type="similarity">
    <text evidence="2">Belongs to the Nudix hydrolase family.</text>
</comment>
<evidence type="ECO:0000256" key="3">
    <source>
        <dbReference type="ARBA" id="ARBA00022457"/>
    </source>
</evidence>
<dbReference type="Proteomes" id="UP001302477">
    <property type="component" value="Chromosome"/>
</dbReference>
<keyword evidence="21" id="KW-1185">Reference proteome</keyword>
<dbReference type="RefSeq" id="WP_318954885.1">
    <property type="nucleotide sequence ID" value="NZ_CP137555.1"/>
</dbReference>
<dbReference type="InterPro" id="IPR015797">
    <property type="entry name" value="NUDIX_hydrolase-like_dom_sf"/>
</dbReference>
<dbReference type="InterPro" id="IPR003561">
    <property type="entry name" value="Mutator_MutT"/>
</dbReference>
<feature type="binding site" evidence="18">
    <location>
        <position position="43"/>
    </location>
    <ligand>
        <name>Mg(2+)</name>
        <dbReference type="ChEBI" id="CHEBI:18420"/>
    </ligand>
</feature>
<keyword evidence="6" id="KW-0227">DNA damage</keyword>
<feature type="binding site" evidence="17">
    <location>
        <position position="34"/>
    </location>
    <ligand>
        <name>8-oxo-dGTP</name>
        <dbReference type="ChEBI" id="CHEBI:77896"/>
    </ligand>
</feature>
<sequence length="142" mass="15633">MAESGPKKCVHVAVGVIIGGDGRILLAKRPDHLHMGGRWEFPGGKVEDGESIQQAMARELHEELDIGVLAMEKLIEVRHDYGEKQVFLDTWCVTEFSGEARGIEGQALAWVSVSDLTDYEFPDANQPIVVAVQRWLGNSCTS</sequence>
<gene>
    <name evidence="20" type="primary">mutT</name>
    <name evidence="20" type="ORF">R5R33_04670</name>
</gene>
<proteinExistence type="inferred from homology"/>
<evidence type="ECO:0000313" key="20">
    <source>
        <dbReference type="EMBL" id="WOX06429.1"/>
    </source>
</evidence>
<evidence type="ECO:0000256" key="15">
    <source>
        <dbReference type="ARBA" id="ARBA00041979"/>
    </source>
</evidence>
<dbReference type="PROSITE" id="PS00893">
    <property type="entry name" value="NUDIX_BOX"/>
    <property type="match status" value="1"/>
</dbReference>
<comment type="cofactor">
    <cofactor evidence="1 18">
        <name>Mg(2+)</name>
        <dbReference type="ChEBI" id="CHEBI:18420"/>
    </cofactor>
</comment>
<dbReference type="InterPro" id="IPR029119">
    <property type="entry name" value="MutY_C"/>
</dbReference>
<evidence type="ECO:0000256" key="16">
    <source>
        <dbReference type="ARBA" id="ARBA00042798"/>
    </source>
</evidence>
<dbReference type="SUPFAM" id="SSF55811">
    <property type="entry name" value="Nudix"/>
    <property type="match status" value="1"/>
</dbReference>
<evidence type="ECO:0000256" key="13">
    <source>
        <dbReference type="ARBA" id="ARBA00040794"/>
    </source>
</evidence>
<evidence type="ECO:0000256" key="18">
    <source>
        <dbReference type="PIRSR" id="PIRSR603561-2"/>
    </source>
</evidence>
<dbReference type="GO" id="GO:0044716">
    <property type="term" value="F:8-oxo-GDP phosphatase activity"/>
    <property type="evidence" value="ECO:0007669"/>
    <property type="project" value="TreeGrafter"/>
</dbReference>
<dbReference type="GO" id="GO:0046872">
    <property type="term" value="F:metal ion binding"/>
    <property type="evidence" value="ECO:0007669"/>
    <property type="project" value="UniProtKB-KW"/>
</dbReference>
<dbReference type="InterPro" id="IPR047127">
    <property type="entry name" value="MutT-like"/>
</dbReference>
<keyword evidence="8 18" id="KW-0460">Magnesium</keyword>
<evidence type="ECO:0000256" key="9">
    <source>
        <dbReference type="ARBA" id="ARBA00023204"/>
    </source>
</evidence>
<dbReference type="InterPro" id="IPR000086">
    <property type="entry name" value="NUDIX_hydrolase_dom"/>
</dbReference>
<evidence type="ECO:0000256" key="17">
    <source>
        <dbReference type="PIRSR" id="PIRSR603561-1"/>
    </source>
</evidence>
<keyword evidence="3" id="KW-0515">Mutator protein</keyword>
<evidence type="ECO:0000256" key="6">
    <source>
        <dbReference type="ARBA" id="ARBA00022763"/>
    </source>
</evidence>
<accession>A0AAU0N0A8</accession>
<evidence type="ECO:0000256" key="10">
    <source>
        <dbReference type="ARBA" id="ARBA00035861"/>
    </source>
</evidence>
<dbReference type="PANTHER" id="PTHR47707:SF1">
    <property type="entry name" value="NUDIX HYDROLASE FAMILY PROTEIN"/>
    <property type="match status" value="1"/>
</dbReference>
<feature type="binding site" evidence="17">
    <location>
        <position position="125"/>
    </location>
    <ligand>
        <name>8-oxo-dGTP</name>
        <dbReference type="ChEBI" id="CHEBI:77896"/>
    </ligand>
</feature>
<dbReference type="Gene3D" id="3.90.79.10">
    <property type="entry name" value="Nucleoside Triphosphate Pyrophosphohydrolase"/>
    <property type="match status" value="1"/>
</dbReference>
<keyword evidence="4" id="KW-0235">DNA replication</keyword>
<evidence type="ECO:0000256" key="4">
    <source>
        <dbReference type="ARBA" id="ARBA00022705"/>
    </source>
</evidence>